<evidence type="ECO:0000256" key="1">
    <source>
        <dbReference type="SAM" id="Phobius"/>
    </source>
</evidence>
<evidence type="ECO:0000313" key="3">
    <source>
        <dbReference type="Proteomes" id="UP000319836"/>
    </source>
</evidence>
<feature type="transmembrane region" description="Helical" evidence="1">
    <location>
        <begin position="101"/>
        <end position="119"/>
    </location>
</feature>
<name>A0A538UCF5_UNCEI</name>
<proteinExistence type="predicted"/>
<protein>
    <recommendedName>
        <fullName evidence="4">PDZ domain-containing protein</fullName>
    </recommendedName>
</protein>
<organism evidence="2 3">
    <name type="scientific">Eiseniibacteriota bacterium</name>
    <dbReference type="NCBI Taxonomy" id="2212470"/>
    <lineage>
        <taxon>Bacteria</taxon>
        <taxon>Candidatus Eiseniibacteriota</taxon>
    </lineage>
</organism>
<dbReference type="SUPFAM" id="SSF50156">
    <property type="entry name" value="PDZ domain-like"/>
    <property type="match status" value="1"/>
</dbReference>
<feature type="transmembrane region" description="Helical" evidence="1">
    <location>
        <begin position="191"/>
        <end position="213"/>
    </location>
</feature>
<dbReference type="AlphaFoldDB" id="A0A538UCF5"/>
<comment type="caution">
    <text evidence="2">The sequence shown here is derived from an EMBL/GenBank/DDBJ whole genome shotgun (WGS) entry which is preliminary data.</text>
</comment>
<gene>
    <name evidence="2" type="ORF">E6K80_00225</name>
</gene>
<accession>A0A538UCF5</accession>
<evidence type="ECO:0008006" key="4">
    <source>
        <dbReference type="Google" id="ProtNLM"/>
    </source>
</evidence>
<reference evidence="2 3" key="1">
    <citation type="journal article" date="2019" name="Nat. Microbiol.">
        <title>Mediterranean grassland soil C-N compound turnover is dependent on rainfall and depth, and is mediated by genomically divergent microorganisms.</title>
        <authorList>
            <person name="Diamond S."/>
            <person name="Andeer P.F."/>
            <person name="Li Z."/>
            <person name="Crits-Christoph A."/>
            <person name="Burstein D."/>
            <person name="Anantharaman K."/>
            <person name="Lane K.R."/>
            <person name="Thomas B.C."/>
            <person name="Pan C."/>
            <person name="Northen T.R."/>
            <person name="Banfield J.F."/>
        </authorList>
    </citation>
    <scope>NUCLEOTIDE SEQUENCE [LARGE SCALE GENOMIC DNA]</scope>
    <source>
        <strain evidence="2">WS_10</strain>
    </source>
</reference>
<dbReference type="InterPro" id="IPR036034">
    <property type="entry name" value="PDZ_sf"/>
</dbReference>
<feature type="transmembrane region" description="Helical" evidence="1">
    <location>
        <begin position="159"/>
        <end position="179"/>
    </location>
</feature>
<feature type="transmembrane region" description="Helical" evidence="1">
    <location>
        <begin position="131"/>
        <end position="153"/>
    </location>
</feature>
<dbReference type="Proteomes" id="UP000319836">
    <property type="component" value="Unassembled WGS sequence"/>
</dbReference>
<feature type="non-terminal residue" evidence="2">
    <location>
        <position position="229"/>
    </location>
</feature>
<keyword evidence="1" id="KW-1133">Transmembrane helix</keyword>
<sequence length="229" mass="24413">MILPAATMLLASALTLPLHPYSGLTLRGNEVMAVVADSPGERAGLRVGDRLQSAADASGDLDGPLARAQPGVPIELVRRRGDRFAAVDLLPIRPPPGERRMLAALFAVASGFVLLGGWVWSERRDRLTRPFYLLCLAFAVLLAPLPRLPWATLDALYELFYTAATLLLPALCIHFFALFPEPRAPRGRLAAGATAAYGVAGLLTLGWAVALGLRSAGHNPRAPVLALLQ</sequence>
<evidence type="ECO:0000313" key="2">
    <source>
        <dbReference type="EMBL" id="TMQ73399.1"/>
    </source>
</evidence>
<keyword evidence="1" id="KW-0472">Membrane</keyword>
<dbReference type="Gene3D" id="2.30.42.10">
    <property type="match status" value="1"/>
</dbReference>
<keyword evidence="1" id="KW-0812">Transmembrane</keyword>
<dbReference type="EMBL" id="VBPA01000006">
    <property type="protein sequence ID" value="TMQ73399.1"/>
    <property type="molecule type" value="Genomic_DNA"/>
</dbReference>